<dbReference type="PROSITE" id="PS50920">
    <property type="entry name" value="SOLCAR"/>
    <property type="match status" value="3"/>
</dbReference>
<evidence type="ECO:0000256" key="1">
    <source>
        <dbReference type="ARBA" id="ARBA00004225"/>
    </source>
</evidence>
<keyword evidence="8 9" id="KW-0472">Membrane</keyword>
<keyword evidence="12" id="KW-1185">Reference proteome</keyword>
<dbReference type="STRING" id="101127.A0A1X2GD85"/>
<keyword evidence="6" id="KW-1133">Transmembrane helix</keyword>
<dbReference type="SUPFAM" id="SSF103506">
    <property type="entry name" value="Mitochondrial carrier"/>
    <property type="match status" value="1"/>
</dbReference>
<evidence type="ECO:0000256" key="5">
    <source>
        <dbReference type="ARBA" id="ARBA00022737"/>
    </source>
</evidence>
<keyword evidence="5" id="KW-0677">Repeat</keyword>
<keyword evidence="4 9" id="KW-0812">Transmembrane</keyword>
<dbReference type="GO" id="GO:1990575">
    <property type="term" value="P:mitochondrial L-ornithine transmembrane transport"/>
    <property type="evidence" value="ECO:0007669"/>
    <property type="project" value="TreeGrafter"/>
</dbReference>
<evidence type="ECO:0000256" key="6">
    <source>
        <dbReference type="ARBA" id="ARBA00022989"/>
    </source>
</evidence>
<dbReference type="AlphaFoldDB" id="A0A1X2GD85"/>
<keyword evidence="3 10" id="KW-0813">Transport</keyword>
<organism evidence="11 12">
    <name type="scientific">Hesseltinella vesiculosa</name>
    <dbReference type="NCBI Taxonomy" id="101127"/>
    <lineage>
        <taxon>Eukaryota</taxon>
        <taxon>Fungi</taxon>
        <taxon>Fungi incertae sedis</taxon>
        <taxon>Mucoromycota</taxon>
        <taxon>Mucoromycotina</taxon>
        <taxon>Mucoromycetes</taxon>
        <taxon>Mucorales</taxon>
        <taxon>Cunninghamellaceae</taxon>
        <taxon>Hesseltinella</taxon>
    </lineage>
</organism>
<dbReference type="EMBL" id="MCGT01000022">
    <property type="protein sequence ID" value="ORX50993.1"/>
    <property type="molecule type" value="Genomic_DNA"/>
</dbReference>
<gene>
    <name evidence="11" type="ORF">DM01DRAFT_1337610</name>
</gene>
<dbReference type="InterPro" id="IPR023395">
    <property type="entry name" value="MCP_dom_sf"/>
</dbReference>
<evidence type="ECO:0000313" key="11">
    <source>
        <dbReference type="EMBL" id="ORX50993.1"/>
    </source>
</evidence>
<dbReference type="InterPro" id="IPR050567">
    <property type="entry name" value="Mitochondrial_Carrier"/>
</dbReference>
<evidence type="ECO:0000256" key="4">
    <source>
        <dbReference type="ARBA" id="ARBA00022692"/>
    </source>
</evidence>
<evidence type="ECO:0000256" key="3">
    <source>
        <dbReference type="ARBA" id="ARBA00022448"/>
    </source>
</evidence>
<feature type="repeat" description="Solcar" evidence="9">
    <location>
        <begin position="13"/>
        <end position="100"/>
    </location>
</feature>
<sequence>MAEDIRNKKRNFRHEIEDLAFGSIAGMVGKVVEYPFDLVKVRLQTQPLDRPYYKGPWHCLKATIQHEGFFSLYKGMSLPMAGAMVENATLFVGYRQIQRVIRLATDNLDESQPLPMGQLVLAGAGAGSLASLVLTPVELVKCKLQIQNTNDSLLQRYQGPKHVIQHVLHQHGPLGFYRGFLPTLIRETGGAVFWFGLYEYTCHLFLQRRHSQSKKDLSPLELMLAGAMGGIGYNVSLFPIDSVKSHMQTEEELRPGAPKRSFAQVARSIYQEGGVRGFYRGCGITAFRSAPTNAVIFLTYELLTQHFGS</sequence>
<dbReference type="InterPro" id="IPR002067">
    <property type="entry name" value="MCP"/>
</dbReference>
<name>A0A1X2GD85_9FUNG</name>
<dbReference type="Proteomes" id="UP000242146">
    <property type="component" value="Unassembled WGS sequence"/>
</dbReference>
<dbReference type="InterPro" id="IPR018108">
    <property type="entry name" value="MCP_transmembrane"/>
</dbReference>
<evidence type="ECO:0000256" key="8">
    <source>
        <dbReference type="ARBA" id="ARBA00023136"/>
    </source>
</evidence>
<comment type="similarity">
    <text evidence="2 10">Belongs to the mitochondrial carrier (TC 2.A.29) family.</text>
</comment>
<evidence type="ECO:0000313" key="12">
    <source>
        <dbReference type="Proteomes" id="UP000242146"/>
    </source>
</evidence>
<feature type="repeat" description="Solcar" evidence="9">
    <location>
        <begin position="217"/>
        <end position="306"/>
    </location>
</feature>
<protein>
    <submittedName>
        <fullName evidence="11">Mitochondrial carrier</fullName>
    </submittedName>
</protein>
<dbReference type="Pfam" id="PF00153">
    <property type="entry name" value="Mito_carr"/>
    <property type="match status" value="3"/>
</dbReference>
<dbReference type="PRINTS" id="PR00926">
    <property type="entry name" value="MITOCARRIER"/>
</dbReference>
<dbReference type="PANTHER" id="PTHR45624:SF31">
    <property type="entry name" value="MITOCHONDRIAL ORNITHINE TRANSPORTER 1"/>
    <property type="match status" value="1"/>
</dbReference>
<dbReference type="Gene3D" id="1.50.40.10">
    <property type="entry name" value="Mitochondrial carrier domain"/>
    <property type="match status" value="1"/>
</dbReference>
<comment type="caution">
    <text evidence="11">The sequence shown here is derived from an EMBL/GenBank/DDBJ whole genome shotgun (WGS) entry which is preliminary data.</text>
</comment>
<dbReference type="OrthoDB" id="2139348at2759"/>
<dbReference type="GO" id="GO:0031966">
    <property type="term" value="C:mitochondrial membrane"/>
    <property type="evidence" value="ECO:0007669"/>
    <property type="project" value="UniProtKB-SubCell"/>
</dbReference>
<evidence type="ECO:0000256" key="7">
    <source>
        <dbReference type="ARBA" id="ARBA00023128"/>
    </source>
</evidence>
<accession>A0A1X2GD85</accession>
<comment type="subcellular location">
    <subcellularLocation>
        <location evidence="1">Mitochondrion membrane</location>
        <topology evidence="1">Multi-pass membrane protein</topology>
    </subcellularLocation>
</comment>
<dbReference type="GO" id="GO:0000064">
    <property type="term" value="F:L-ornithine transmembrane transporter activity"/>
    <property type="evidence" value="ECO:0007669"/>
    <property type="project" value="TreeGrafter"/>
</dbReference>
<dbReference type="PANTHER" id="PTHR45624">
    <property type="entry name" value="MITOCHONDRIAL BASIC AMINO ACIDS TRANSPORTER-RELATED"/>
    <property type="match status" value="1"/>
</dbReference>
<evidence type="ECO:0000256" key="9">
    <source>
        <dbReference type="PROSITE-ProRule" id="PRU00282"/>
    </source>
</evidence>
<keyword evidence="7" id="KW-0496">Mitochondrion</keyword>
<reference evidence="11 12" key="1">
    <citation type="submission" date="2016-07" db="EMBL/GenBank/DDBJ databases">
        <title>Pervasive Adenine N6-methylation of Active Genes in Fungi.</title>
        <authorList>
            <consortium name="DOE Joint Genome Institute"/>
            <person name="Mondo S.J."/>
            <person name="Dannebaum R.O."/>
            <person name="Kuo R.C."/>
            <person name="Labutti K."/>
            <person name="Haridas S."/>
            <person name="Kuo A."/>
            <person name="Salamov A."/>
            <person name="Ahrendt S.R."/>
            <person name="Lipzen A."/>
            <person name="Sullivan W."/>
            <person name="Andreopoulos W.B."/>
            <person name="Clum A."/>
            <person name="Lindquist E."/>
            <person name="Daum C."/>
            <person name="Ramamoorthy G.K."/>
            <person name="Gryganskyi A."/>
            <person name="Culley D."/>
            <person name="Magnuson J.K."/>
            <person name="James T.Y."/>
            <person name="O'Malley M.A."/>
            <person name="Stajich J.E."/>
            <person name="Spatafora J.W."/>
            <person name="Visel A."/>
            <person name="Grigoriev I.V."/>
        </authorList>
    </citation>
    <scope>NUCLEOTIDE SEQUENCE [LARGE SCALE GENOMIC DNA]</scope>
    <source>
        <strain evidence="11 12">NRRL 3301</strain>
    </source>
</reference>
<feature type="repeat" description="Solcar" evidence="9">
    <location>
        <begin position="114"/>
        <end position="204"/>
    </location>
</feature>
<evidence type="ECO:0000256" key="2">
    <source>
        <dbReference type="ARBA" id="ARBA00006375"/>
    </source>
</evidence>
<proteinExistence type="inferred from homology"/>
<evidence type="ECO:0000256" key="10">
    <source>
        <dbReference type="RuleBase" id="RU000488"/>
    </source>
</evidence>